<dbReference type="SMART" id="SM00304">
    <property type="entry name" value="HAMP"/>
    <property type="match status" value="1"/>
</dbReference>
<dbReference type="InterPro" id="IPR050706">
    <property type="entry name" value="Cyclic-di-GMP_PDE-like"/>
</dbReference>
<dbReference type="InterPro" id="IPR003660">
    <property type="entry name" value="HAMP_dom"/>
</dbReference>
<dbReference type="Gene3D" id="3.20.20.450">
    <property type="entry name" value="EAL domain"/>
    <property type="match status" value="1"/>
</dbReference>
<dbReference type="Gene3D" id="3.30.70.270">
    <property type="match status" value="1"/>
</dbReference>
<dbReference type="InterPro" id="IPR029787">
    <property type="entry name" value="Nucleotide_cyclase"/>
</dbReference>
<dbReference type="NCBIfam" id="TIGR00254">
    <property type="entry name" value="GGDEF"/>
    <property type="match status" value="1"/>
</dbReference>
<dbReference type="Pfam" id="PF00672">
    <property type="entry name" value="HAMP"/>
    <property type="match status" value="1"/>
</dbReference>
<evidence type="ECO:0000259" key="4">
    <source>
        <dbReference type="PROSITE" id="PS50887"/>
    </source>
</evidence>
<feature type="domain" description="GGDEF" evidence="4">
    <location>
        <begin position="156"/>
        <end position="289"/>
    </location>
</feature>
<dbReference type="EMBL" id="CP022115">
    <property type="protein sequence ID" value="ASJ26143.1"/>
    <property type="molecule type" value="Genomic_DNA"/>
</dbReference>
<name>A0A248LPU2_9NEIS</name>
<sequence>MNRGLIRLGLQSKMLLLFMVINLVGIVGYSWLIYLDREQAIFHHHDGLLHVAVIGLKIIVIALVLTWLVARNLTRPLRELLHVTQRIANGDYRLRVPIHRPDEIGQLADSLNRMGEAIATRERDLRNQALQDELTGLGNRKALQQQLTHLESVPDTRVLLVLVHIDRMWVINDLLGFEAGDIALRLTARRLERLPLDHTVCFRMSGNVFALLVCNSQQAEADISELLIRELEGTPLRVDEHQVDLSITLGLAGYPQADGRGDISQLSHYAEVALYAAKHQHRQWAEFNPLERERHHTKLSLLGELKRALANQELQVHYQPQVELITGHPMQAEALIRWKHPQRGWVAPSEFIPFAEETGRIRQLTDWMLDAVCQQVADWRRQLIPLPVSVNISMCDLADPAFAGRVLGKLAAHSASPCDLCLEITESALMAEPERVLHTLKELHRAGLRISIDDFGTGYSSLAYLSRLPVDELKIDRGFLTDLTPHNRSIVRSIVSLGHALGLSVIAEGVETTEVYQEMQHAGCDLAQGYLIARPLPLAEFETWRHRMRNGFVVLEADRR</sequence>
<keyword evidence="1" id="KW-0812">Transmembrane</keyword>
<dbReference type="SMART" id="SM00267">
    <property type="entry name" value="GGDEF"/>
    <property type="match status" value="1"/>
</dbReference>
<feature type="domain" description="EAL" evidence="2">
    <location>
        <begin position="298"/>
        <end position="549"/>
    </location>
</feature>
<dbReference type="PROSITE" id="PS50883">
    <property type="entry name" value="EAL"/>
    <property type="match status" value="1"/>
</dbReference>
<feature type="transmembrane region" description="Helical" evidence="1">
    <location>
        <begin position="47"/>
        <end position="70"/>
    </location>
</feature>
<evidence type="ECO:0000313" key="5">
    <source>
        <dbReference type="EMBL" id="ASJ26143.1"/>
    </source>
</evidence>
<dbReference type="CDD" id="cd01949">
    <property type="entry name" value="GGDEF"/>
    <property type="match status" value="1"/>
</dbReference>
<accession>A0A248LPU2</accession>
<dbReference type="SUPFAM" id="SSF55073">
    <property type="entry name" value="Nucleotide cyclase"/>
    <property type="match status" value="1"/>
</dbReference>
<dbReference type="Pfam" id="PF00563">
    <property type="entry name" value="EAL"/>
    <property type="match status" value="1"/>
</dbReference>
<dbReference type="FunFam" id="3.20.20.450:FF:000001">
    <property type="entry name" value="Cyclic di-GMP phosphodiesterase yahA"/>
    <property type="match status" value="1"/>
</dbReference>
<dbReference type="PROSITE" id="PS50885">
    <property type="entry name" value="HAMP"/>
    <property type="match status" value="1"/>
</dbReference>
<dbReference type="Gene3D" id="6.10.340.10">
    <property type="match status" value="1"/>
</dbReference>
<protein>
    <submittedName>
        <fullName evidence="5">Response regulator receiver modulated diguanylate cyclase/phosphodiesterase</fullName>
    </submittedName>
</protein>
<evidence type="ECO:0000259" key="3">
    <source>
        <dbReference type="PROSITE" id="PS50885"/>
    </source>
</evidence>
<feature type="domain" description="HAMP" evidence="3">
    <location>
        <begin position="71"/>
        <end position="123"/>
    </location>
</feature>
<keyword evidence="1" id="KW-1133">Transmembrane helix</keyword>
<dbReference type="OrthoDB" id="9813903at2"/>
<dbReference type="RefSeq" id="WP_088861717.1">
    <property type="nucleotide sequence ID" value="NZ_CP022115.1"/>
</dbReference>
<evidence type="ECO:0000313" key="6">
    <source>
        <dbReference type="Proteomes" id="UP000197424"/>
    </source>
</evidence>
<dbReference type="InterPro" id="IPR001633">
    <property type="entry name" value="EAL_dom"/>
</dbReference>
<dbReference type="Pfam" id="PF00990">
    <property type="entry name" value="GGDEF"/>
    <property type="match status" value="1"/>
</dbReference>
<dbReference type="GO" id="GO:0007165">
    <property type="term" value="P:signal transduction"/>
    <property type="evidence" value="ECO:0007669"/>
    <property type="project" value="InterPro"/>
</dbReference>
<dbReference type="Proteomes" id="UP000197424">
    <property type="component" value="Chromosome"/>
</dbReference>
<dbReference type="InterPro" id="IPR000160">
    <property type="entry name" value="GGDEF_dom"/>
</dbReference>
<proteinExistence type="predicted"/>
<dbReference type="PROSITE" id="PS50887">
    <property type="entry name" value="GGDEF"/>
    <property type="match status" value="1"/>
</dbReference>
<dbReference type="CDD" id="cd01948">
    <property type="entry name" value="EAL"/>
    <property type="match status" value="1"/>
</dbReference>
<dbReference type="SMART" id="SM00052">
    <property type="entry name" value="EAL"/>
    <property type="match status" value="1"/>
</dbReference>
<keyword evidence="1" id="KW-0472">Membrane</keyword>
<dbReference type="PANTHER" id="PTHR33121:SF19">
    <property type="entry name" value="CYCLIC DI-GMP PHOSPHODIESTERASE PA2567"/>
    <property type="match status" value="1"/>
</dbReference>
<reference evidence="6" key="1">
    <citation type="submission" date="2017-06" db="EMBL/GenBank/DDBJ databases">
        <title>Whole genome sequence of Laribacter hongkongensis LHGZ1.</title>
        <authorList>
            <person name="Chen D."/>
            <person name="Wu H."/>
            <person name="Chen J."/>
        </authorList>
    </citation>
    <scope>NUCLEOTIDE SEQUENCE [LARGE SCALE GENOMIC DNA]</scope>
    <source>
        <strain evidence="6">LHGZ1</strain>
    </source>
</reference>
<organism evidence="5 6">
    <name type="scientific">Laribacter hongkongensis</name>
    <dbReference type="NCBI Taxonomy" id="168471"/>
    <lineage>
        <taxon>Bacteria</taxon>
        <taxon>Pseudomonadati</taxon>
        <taxon>Pseudomonadota</taxon>
        <taxon>Betaproteobacteria</taxon>
        <taxon>Neisseriales</taxon>
        <taxon>Aquaspirillaceae</taxon>
        <taxon>Laribacter</taxon>
    </lineage>
</organism>
<gene>
    <name evidence="5" type="ORF">LHGZ1_3312</name>
</gene>
<dbReference type="CDD" id="cd06225">
    <property type="entry name" value="HAMP"/>
    <property type="match status" value="1"/>
</dbReference>
<evidence type="ECO:0000256" key="1">
    <source>
        <dbReference type="SAM" id="Phobius"/>
    </source>
</evidence>
<dbReference type="InterPro" id="IPR043128">
    <property type="entry name" value="Rev_trsase/Diguanyl_cyclase"/>
</dbReference>
<dbReference type="GO" id="GO:0016020">
    <property type="term" value="C:membrane"/>
    <property type="evidence" value="ECO:0007669"/>
    <property type="project" value="InterPro"/>
</dbReference>
<dbReference type="PANTHER" id="PTHR33121">
    <property type="entry name" value="CYCLIC DI-GMP PHOSPHODIESTERASE PDEF"/>
    <property type="match status" value="1"/>
</dbReference>
<evidence type="ECO:0000259" key="2">
    <source>
        <dbReference type="PROSITE" id="PS50883"/>
    </source>
</evidence>
<dbReference type="AlphaFoldDB" id="A0A248LPU2"/>
<dbReference type="SUPFAM" id="SSF158472">
    <property type="entry name" value="HAMP domain-like"/>
    <property type="match status" value="1"/>
</dbReference>
<dbReference type="SUPFAM" id="SSF141868">
    <property type="entry name" value="EAL domain-like"/>
    <property type="match status" value="1"/>
</dbReference>
<dbReference type="GO" id="GO:0071111">
    <property type="term" value="F:cyclic-guanylate-specific phosphodiesterase activity"/>
    <property type="evidence" value="ECO:0007669"/>
    <property type="project" value="InterPro"/>
</dbReference>
<dbReference type="InterPro" id="IPR035919">
    <property type="entry name" value="EAL_sf"/>
</dbReference>
<feature type="transmembrane region" description="Helical" evidence="1">
    <location>
        <begin position="15"/>
        <end position="35"/>
    </location>
</feature>